<protein>
    <recommendedName>
        <fullName evidence="11">FimB/Mfa2 family fimbrial subunit</fullName>
    </recommendedName>
</protein>
<evidence type="ECO:0000256" key="3">
    <source>
        <dbReference type="ARBA" id="ARBA00022729"/>
    </source>
</evidence>
<organism evidence="9 10">
    <name type="scientific">Bacteroides stercoris</name>
    <dbReference type="NCBI Taxonomy" id="46506"/>
    <lineage>
        <taxon>Bacteria</taxon>
        <taxon>Pseudomonadati</taxon>
        <taxon>Bacteroidota</taxon>
        <taxon>Bacteroidia</taxon>
        <taxon>Bacteroidales</taxon>
        <taxon>Bacteroidaceae</taxon>
        <taxon>Bacteroides</taxon>
    </lineage>
</organism>
<sequence length="298" mass="33116">MQNNKFHYCLHILPILFFMAFVSASCIKDDLSDCPAPRTSGFSLQVKAFDADGGSLGSETIKDITLYIFDADKALLDTRNILLSEIVFLDYPGHDNLKLVAWGNGKQGAQSMPALKEGDHLETAFVSLIQTRTTLPVAGSPDDLFYGTIDITPDADASAKELPLRRKVSGVAITARYLREYVGSTEGEYHYIVRKTTDKLDFYGKPNGTEVNYRPQAAFNDNGEFVSSAFNIFPTEADIKIDIYHRDVLKTTVIADSNGNPLRVAEGRLLNVLVDFRGVVSVDVKVTDWGKQEIWKEF</sequence>
<evidence type="ECO:0000256" key="1">
    <source>
        <dbReference type="ARBA" id="ARBA00004442"/>
    </source>
</evidence>
<dbReference type="GO" id="GO:0009279">
    <property type="term" value="C:cell outer membrane"/>
    <property type="evidence" value="ECO:0007669"/>
    <property type="project" value="UniProtKB-SubCell"/>
</dbReference>
<gene>
    <name evidence="9" type="ORF">DWY65_14600</name>
</gene>
<evidence type="ECO:0008006" key="11">
    <source>
        <dbReference type="Google" id="ProtNLM"/>
    </source>
</evidence>
<comment type="similarity">
    <text evidence="2">Belongs to the bacteroidetes fimbrillin superfamily. FimB/Mfa2 family.</text>
</comment>
<evidence type="ECO:0000256" key="8">
    <source>
        <dbReference type="SAM" id="SignalP"/>
    </source>
</evidence>
<accession>A0A412DDP3</accession>
<evidence type="ECO:0000256" key="5">
    <source>
        <dbReference type="ARBA" id="ARBA00023139"/>
    </source>
</evidence>
<evidence type="ECO:0000313" key="9">
    <source>
        <dbReference type="EMBL" id="RGR09589.1"/>
    </source>
</evidence>
<dbReference type="PROSITE" id="PS51257">
    <property type="entry name" value="PROKAR_LIPOPROTEIN"/>
    <property type="match status" value="1"/>
</dbReference>
<feature type="chain" id="PRO_5019122150" description="FimB/Mfa2 family fimbrial subunit" evidence="8">
    <location>
        <begin position="25"/>
        <end position="298"/>
    </location>
</feature>
<evidence type="ECO:0000313" key="10">
    <source>
        <dbReference type="Proteomes" id="UP000283310"/>
    </source>
</evidence>
<comment type="subcellular location">
    <subcellularLocation>
        <location evidence="1">Cell outer membrane</location>
    </subcellularLocation>
</comment>
<proteinExistence type="inferred from homology"/>
<dbReference type="Proteomes" id="UP000283310">
    <property type="component" value="Unassembled WGS sequence"/>
</dbReference>
<dbReference type="Pfam" id="PF08842">
    <property type="entry name" value="Mfa2"/>
    <property type="match status" value="1"/>
</dbReference>
<keyword evidence="4" id="KW-0472">Membrane</keyword>
<reference evidence="9 10" key="1">
    <citation type="submission" date="2018-08" db="EMBL/GenBank/DDBJ databases">
        <title>A genome reference for cultivated species of the human gut microbiota.</title>
        <authorList>
            <person name="Zou Y."/>
            <person name="Xue W."/>
            <person name="Luo G."/>
        </authorList>
    </citation>
    <scope>NUCLEOTIDE SEQUENCE [LARGE SCALE GENOMIC DNA]</scope>
    <source>
        <strain evidence="9 10">AF26-20BH</strain>
    </source>
</reference>
<evidence type="ECO:0000256" key="6">
    <source>
        <dbReference type="ARBA" id="ARBA00023237"/>
    </source>
</evidence>
<dbReference type="InterPro" id="IPR014941">
    <property type="entry name" value="FimB/Mfa2/Mfa3"/>
</dbReference>
<evidence type="ECO:0000256" key="4">
    <source>
        <dbReference type="ARBA" id="ARBA00023136"/>
    </source>
</evidence>
<dbReference type="RefSeq" id="WP_016661703.1">
    <property type="nucleotide sequence ID" value="NZ_JABFHV010000036.1"/>
</dbReference>
<keyword evidence="3 8" id="KW-0732">Signal</keyword>
<comment type="caution">
    <text evidence="9">The sequence shown here is derived from an EMBL/GenBank/DDBJ whole genome shotgun (WGS) entry which is preliminary data.</text>
</comment>
<dbReference type="AlphaFoldDB" id="A0A412DDP3"/>
<evidence type="ECO:0000256" key="7">
    <source>
        <dbReference type="ARBA" id="ARBA00023288"/>
    </source>
</evidence>
<keyword evidence="7" id="KW-0449">Lipoprotein</keyword>
<dbReference type="Gene3D" id="2.60.40.2100">
    <property type="match status" value="1"/>
</dbReference>
<evidence type="ECO:0000256" key="2">
    <source>
        <dbReference type="ARBA" id="ARBA00007248"/>
    </source>
</evidence>
<keyword evidence="6" id="KW-0998">Cell outer membrane</keyword>
<feature type="signal peptide" evidence="8">
    <location>
        <begin position="1"/>
        <end position="24"/>
    </location>
</feature>
<name>A0A412DDP3_BACSE</name>
<dbReference type="EMBL" id="QRTW01000036">
    <property type="protein sequence ID" value="RGR09589.1"/>
    <property type="molecule type" value="Genomic_DNA"/>
</dbReference>
<keyword evidence="5" id="KW-0564">Palmitate</keyword>